<protein>
    <submittedName>
        <fullName evidence="5">Glycosyltransferase</fullName>
        <ecNumber evidence="5">2.4.-.-</ecNumber>
    </submittedName>
</protein>
<dbReference type="InterPro" id="IPR029044">
    <property type="entry name" value="Nucleotide-diphossugar_trans"/>
</dbReference>
<name>A0A9D1UQY7_9MICC</name>
<proteinExistence type="inferred from homology"/>
<dbReference type="GO" id="GO:0016757">
    <property type="term" value="F:glycosyltransferase activity"/>
    <property type="evidence" value="ECO:0007669"/>
    <property type="project" value="UniProtKB-KW"/>
</dbReference>
<evidence type="ECO:0000259" key="4">
    <source>
        <dbReference type="Pfam" id="PF00535"/>
    </source>
</evidence>
<evidence type="ECO:0000256" key="3">
    <source>
        <dbReference type="ARBA" id="ARBA00022679"/>
    </source>
</evidence>
<evidence type="ECO:0000256" key="1">
    <source>
        <dbReference type="ARBA" id="ARBA00006739"/>
    </source>
</evidence>
<dbReference type="EMBL" id="DXGD01000021">
    <property type="protein sequence ID" value="HIW98604.1"/>
    <property type="molecule type" value="Genomic_DNA"/>
</dbReference>
<dbReference type="InterPro" id="IPR050834">
    <property type="entry name" value="Glycosyltransf_2"/>
</dbReference>
<comment type="caution">
    <text evidence="5">The sequence shown here is derived from an EMBL/GenBank/DDBJ whole genome shotgun (WGS) entry which is preliminary data.</text>
</comment>
<evidence type="ECO:0000313" key="6">
    <source>
        <dbReference type="Proteomes" id="UP000824151"/>
    </source>
</evidence>
<feature type="domain" description="Glycosyltransferase 2-like" evidence="4">
    <location>
        <begin position="6"/>
        <end position="107"/>
    </location>
</feature>
<sequence>MPRLAILVPVHSAERTLGVALSSTLRDMPWDATIAVLDDGSLDASATVARSFDDPRVQVRTRQNGGVASALNELLDSTDSEFVARMDADDIVIPGRFRRQLRALTRRTGDGAPLDAVFTTVVQFGDGARPVPRPSWIAPDDFAMHLLLTNPVAHPTLMARRTALERAGGYRQVPTEDYDLWLRLAADGARLERLRLPGLAYRMHPGQVTASTQWRQASWSDPTIGAAYSQLSELLLGAPARRITTLAVDDSLDAEGKREEFSRFAARFIEVASRHRAAAEHALRRKLSERARWLEGRLDKEPARDAS</sequence>
<accession>A0A9D1UQY7</accession>
<keyword evidence="2 5" id="KW-0328">Glycosyltransferase</keyword>
<gene>
    <name evidence="5" type="ORF">H9871_00505</name>
</gene>
<evidence type="ECO:0000313" key="5">
    <source>
        <dbReference type="EMBL" id="HIW98604.1"/>
    </source>
</evidence>
<dbReference type="SUPFAM" id="SSF53448">
    <property type="entry name" value="Nucleotide-diphospho-sugar transferases"/>
    <property type="match status" value="1"/>
</dbReference>
<dbReference type="AlphaFoldDB" id="A0A9D1UQY7"/>
<dbReference type="InterPro" id="IPR001173">
    <property type="entry name" value="Glyco_trans_2-like"/>
</dbReference>
<dbReference type="Pfam" id="PF00535">
    <property type="entry name" value="Glycos_transf_2"/>
    <property type="match status" value="1"/>
</dbReference>
<evidence type="ECO:0000256" key="2">
    <source>
        <dbReference type="ARBA" id="ARBA00022676"/>
    </source>
</evidence>
<organism evidence="5 6">
    <name type="scientific">Candidatus Nesterenkonia stercoripullorum</name>
    <dbReference type="NCBI Taxonomy" id="2838701"/>
    <lineage>
        <taxon>Bacteria</taxon>
        <taxon>Bacillati</taxon>
        <taxon>Actinomycetota</taxon>
        <taxon>Actinomycetes</taxon>
        <taxon>Micrococcales</taxon>
        <taxon>Micrococcaceae</taxon>
        <taxon>Nesterenkonia</taxon>
    </lineage>
</organism>
<dbReference type="PANTHER" id="PTHR43685:SF5">
    <property type="entry name" value="GLYCOSYLTRANSFERASE EPSE-RELATED"/>
    <property type="match status" value="1"/>
</dbReference>
<dbReference type="Gene3D" id="3.90.550.10">
    <property type="entry name" value="Spore Coat Polysaccharide Biosynthesis Protein SpsA, Chain A"/>
    <property type="match status" value="1"/>
</dbReference>
<dbReference type="PANTHER" id="PTHR43685">
    <property type="entry name" value="GLYCOSYLTRANSFERASE"/>
    <property type="match status" value="1"/>
</dbReference>
<dbReference type="Proteomes" id="UP000824151">
    <property type="component" value="Unassembled WGS sequence"/>
</dbReference>
<reference evidence="5" key="2">
    <citation type="submission" date="2021-04" db="EMBL/GenBank/DDBJ databases">
        <authorList>
            <person name="Gilroy R."/>
        </authorList>
    </citation>
    <scope>NUCLEOTIDE SEQUENCE</scope>
    <source>
        <strain evidence="5">ChiHejej3B27-3195</strain>
    </source>
</reference>
<keyword evidence="3 5" id="KW-0808">Transferase</keyword>
<comment type="similarity">
    <text evidence="1">Belongs to the glycosyltransferase 2 family.</text>
</comment>
<dbReference type="EC" id="2.4.-.-" evidence="5"/>
<reference evidence="5" key="1">
    <citation type="journal article" date="2021" name="PeerJ">
        <title>Extensive microbial diversity within the chicken gut microbiome revealed by metagenomics and culture.</title>
        <authorList>
            <person name="Gilroy R."/>
            <person name="Ravi A."/>
            <person name="Getino M."/>
            <person name="Pursley I."/>
            <person name="Horton D.L."/>
            <person name="Alikhan N.F."/>
            <person name="Baker D."/>
            <person name="Gharbi K."/>
            <person name="Hall N."/>
            <person name="Watson M."/>
            <person name="Adriaenssens E.M."/>
            <person name="Foster-Nyarko E."/>
            <person name="Jarju S."/>
            <person name="Secka A."/>
            <person name="Antonio M."/>
            <person name="Oren A."/>
            <person name="Chaudhuri R.R."/>
            <person name="La Ragione R."/>
            <person name="Hildebrand F."/>
            <person name="Pallen M.J."/>
        </authorList>
    </citation>
    <scope>NUCLEOTIDE SEQUENCE</scope>
    <source>
        <strain evidence="5">ChiHejej3B27-3195</strain>
    </source>
</reference>